<dbReference type="PATRIC" id="fig|1227455.4.peg.16"/>
<dbReference type="InterPro" id="IPR043428">
    <property type="entry name" value="LivM-like"/>
</dbReference>
<evidence type="ECO:0000256" key="4">
    <source>
        <dbReference type="ARBA" id="ARBA00022989"/>
    </source>
</evidence>
<dbReference type="CDD" id="cd06581">
    <property type="entry name" value="TM_PBP1_LivM_like"/>
    <property type="match status" value="1"/>
</dbReference>
<accession>M0MTH1</accession>
<dbReference type="InterPro" id="IPR001851">
    <property type="entry name" value="ABC_transp_permease"/>
</dbReference>
<feature type="transmembrane region" description="Helical" evidence="7">
    <location>
        <begin position="136"/>
        <end position="158"/>
    </location>
</feature>
<feature type="transmembrane region" description="Helical" evidence="7">
    <location>
        <begin position="179"/>
        <end position="202"/>
    </location>
</feature>
<dbReference type="GO" id="GO:0005886">
    <property type="term" value="C:plasma membrane"/>
    <property type="evidence" value="ECO:0007669"/>
    <property type="project" value="UniProtKB-SubCell"/>
</dbReference>
<dbReference type="Proteomes" id="UP000011669">
    <property type="component" value="Unassembled WGS sequence"/>
</dbReference>
<dbReference type="Pfam" id="PF02653">
    <property type="entry name" value="BPD_transp_2"/>
    <property type="match status" value="1"/>
</dbReference>
<feature type="region of interest" description="Disordered" evidence="6">
    <location>
        <begin position="354"/>
        <end position="382"/>
    </location>
</feature>
<feature type="transmembrane region" description="Helical" evidence="7">
    <location>
        <begin position="263"/>
        <end position="296"/>
    </location>
</feature>
<feature type="transmembrane region" description="Helical" evidence="7">
    <location>
        <begin position="55"/>
        <end position="71"/>
    </location>
</feature>
<dbReference type="GO" id="GO:0015658">
    <property type="term" value="F:branched-chain amino acid transmembrane transporter activity"/>
    <property type="evidence" value="ECO:0007669"/>
    <property type="project" value="InterPro"/>
</dbReference>
<dbReference type="InParanoid" id="M0MTH1"/>
<organism evidence="8 9">
    <name type="scientific">Halococcus saccharolyticus DSM 5350</name>
    <dbReference type="NCBI Taxonomy" id="1227455"/>
    <lineage>
        <taxon>Archaea</taxon>
        <taxon>Methanobacteriati</taxon>
        <taxon>Methanobacteriota</taxon>
        <taxon>Stenosarchaea group</taxon>
        <taxon>Halobacteria</taxon>
        <taxon>Halobacteriales</taxon>
        <taxon>Halococcaceae</taxon>
        <taxon>Halococcus</taxon>
    </lineage>
</organism>
<feature type="region of interest" description="Disordered" evidence="6">
    <location>
        <begin position="1"/>
        <end position="21"/>
    </location>
</feature>
<dbReference type="RefSeq" id="WP_006075804.1">
    <property type="nucleotide sequence ID" value="NZ_AOMD01000001.1"/>
</dbReference>
<feature type="transmembrane region" description="Helical" evidence="7">
    <location>
        <begin position="320"/>
        <end position="343"/>
    </location>
</feature>
<keyword evidence="3 7" id="KW-0812">Transmembrane</keyword>
<comment type="caution">
    <text evidence="8">The sequence shown here is derived from an EMBL/GenBank/DDBJ whole genome shotgun (WGS) entry which is preliminary data.</text>
</comment>
<protein>
    <submittedName>
        <fullName evidence="8">Inner-membrane translocator</fullName>
    </submittedName>
</protein>
<keyword evidence="2" id="KW-1003">Cell membrane</keyword>
<evidence type="ECO:0000256" key="6">
    <source>
        <dbReference type="SAM" id="MobiDB-lite"/>
    </source>
</evidence>
<keyword evidence="9" id="KW-1185">Reference proteome</keyword>
<keyword evidence="5 7" id="KW-0472">Membrane</keyword>
<dbReference type="STRING" id="1227455.C449_00085"/>
<dbReference type="AlphaFoldDB" id="M0MTH1"/>
<dbReference type="EMBL" id="AOMD01000001">
    <property type="protein sequence ID" value="EMA48034.1"/>
    <property type="molecule type" value="Genomic_DNA"/>
</dbReference>
<feature type="transmembrane region" description="Helical" evidence="7">
    <location>
        <begin position="109"/>
        <end position="130"/>
    </location>
</feature>
<feature type="transmembrane region" description="Helical" evidence="7">
    <location>
        <begin position="233"/>
        <end position="251"/>
    </location>
</feature>
<evidence type="ECO:0000313" key="9">
    <source>
        <dbReference type="Proteomes" id="UP000011669"/>
    </source>
</evidence>
<dbReference type="PANTHER" id="PTHR30482">
    <property type="entry name" value="HIGH-AFFINITY BRANCHED-CHAIN AMINO ACID TRANSPORT SYSTEM PERMEASE"/>
    <property type="match status" value="1"/>
</dbReference>
<evidence type="ECO:0000256" key="1">
    <source>
        <dbReference type="ARBA" id="ARBA00004651"/>
    </source>
</evidence>
<evidence type="ECO:0000256" key="3">
    <source>
        <dbReference type="ARBA" id="ARBA00022692"/>
    </source>
</evidence>
<comment type="subcellular location">
    <subcellularLocation>
        <location evidence="1">Cell membrane</location>
        <topology evidence="1">Multi-pass membrane protein</topology>
    </subcellularLocation>
</comment>
<evidence type="ECO:0000313" key="8">
    <source>
        <dbReference type="EMBL" id="EMA48034.1"/>
    </source>
</evidence>
<keyword evidence="4 7" id="KW-1133">Transmembrane helix</keyword>
<sequence length="404" mass="41987">MADENLSGEAVEGTPETTDEPSLFGSLLAPRYLVGLLGVVLFAVLPFVGVSTTQLLVLIGALYFGLFAMSWDTVSGYTGEISFGHAIFFAVGGYTSALLNLGHGVTPTLSIPAGVVIAAVAGVLIGVPALRLRGPYLSLVTLVAPLILLQVFIVYGGIFGGELGLSSPASLVTADEFELVVVANYYIALGLFLAVMLGLLLLMRSGLGSVLTAIREDEDAVAAAGLDVAKFKVFAFVLSAAVGGLAGAMFVHTPVGSPQPSQLLGLIVSIEVLIAAILGGMGTIVGAGLGGVFFYFTNDLLNQQDATIPLVDVGINEASLLLFALLAMVIVYFLPQGIFPWAIRTGRRGLRRARGGETVATDGGRDADGAATTDDTTNPIEQTAERYRRALDALNDRFDGGDDE</sequence>
<proteinExistence type="predicted"/>
<dbReference type="OrthoDB" id="30958at2157"/>
<name>M0MTH1_9EURY</name>
<feature type="transmembrane region" description="Helical" evidence="7">
    <location>
        <begin position="29"/>
        <end position="48"/>
    </location>
</feature>
<evidence type="ECO:0000256" key="5">
    <source>
        <dbReference type="ARBA" id="ARBA00023136"/>
    </source>
</evidence>
<gene>
    <name evidence="8" type="ORF">C449_00085</name>
</gene>
<evidence type="ECO:0000256" key="2">
    <source>
        <dbReference type="ARBA" id="ARBA00022475"/>
    </source>
</evidence>
<dbReference type="PANTHER" id="PTHR30482:SF20">
    <property type="entry name" value="HIGH-AFFINITY BRANCHED-CHAIN AMINO ACID TRANSPORT SYSTEM PERMEASE PROTEIN LIVM"/>
    <property type="match status" value="1"/>
</dbReference>
<evidence type="ECO:0000256" key="7">
    <source>
        <dbReference type="SAM" id="Phobius"/>
    </source>
</evidence>
<reference evidence="8 9" key="1">
    <citation type="journal article" date="2014" name="PLoS Genet.">
        <title>Phylogenetically driven sequencing of extremely halophilic archaea reveals strategies for static and dynamic osmo-response.</title>
        <authorList>
            <person name="Becker E.A."/>
            <person name="Seitzer P.M."/>
            <person name="Tritt A."/>
            <person name="Larsen D."/>
            <person name="Krusor M."/>
            <person name="Yao A.I."/>
            <person name="Wu D."/>
            <person name="Madern D."/>
            <person name="Eisen J.A."/>
            <person name="Darling A.E."/>
            <person name="Facciotti M.T."/>
        </authorList>
    </citation>
    <scope>NUCLEOTIDE SEQUENCE [LARGE SCALE GENOMIC DNA]</scope>
    <source>
        <strain evidence="8 9">DSM 5350</strain>
    </source>
</reference>